<feature type="region of interest" description="Disordered" evidence="1">
    <location>
        <begin position="1"/>
        <end position="26"/>
    </location>
</feature>
<dbReference type="PANTHER" id="PTHR39639">
    <property type="entry name" value="CHROMOSOME 16, WHOLE GENOME SHOTGUN SEQUENCE"/>
    <property type="match status" value="1"/>
</dbReference>
<reference evidence="3" key="1">
    <citation type="submission" date="2021-03" db="EMBL/GenBank/DDBJ databases">
        <title>Draft genome sequence of rust myrtle Austropuccinia psidii MF-1, a brazilian biotype.</title>
        <authorList>
            <person name="Quecine M.C."/>
            <person name="Pachon D.M.R."/>
            <person name="Bonatelli M.L."/>
            <person name="Correr F.H."/>
            <person name="Franceschini L.M."/>
            <person name="Leite T.F."/>
            <person name="Margarido G.R.A."/>
            <person name="Almeida C.A."/>
            <person name="Ferrarezi J.A."/>
            <person name="Labate C.A."/>
        </authorList>
    </citation>
    <scope>NUCLEOTIDE SEQUENCE</scope>
    <source>
        <strain evidence="3">MF-1</strain>
    </source>
</reference>
<comment type="caution">
    <text evidence="3">The sequence shown here is derived from an EMBL/GenBank/DDBJ whole genome shotgun (WGS) entry which is preliminary data.</text>
</comment>
<feature type="compositionally biased region" description="Acidic residues" evidence="1">
    <location>
        <begin position="10"/>
        <end position="26"/>
    </location>
</feature>
<feature type="compositionally biased region" description="Polar residues" evidence="1">
    <location>
        <begin position="472"/>
        <end position="487"/>
    </location>
</feature>
<dbReference type="Pfam" id="PF03235">
    <property type="entry name" value="GmrSD_N"/>
    <property type="match status" value="1"/>
</dbReference>
<dbReference type="EMBL" id="AVOT02001495">
    <property type="protein sequence ID" value="MBW0467127.1"/>
    <property type="molecule type" value="Genomic_DNA"/>
</dbReference>
<evidence type="ECO:0000259" key="2">
    <source>
        <dbReference type="Pfam" id="PF03235"/>
    </source>
</evidence>
<accession>A0A9Q3GHX9</accession>
<feature type="compositionally biased region" description="Low complexity" evidence="1">
    <location>
        <begin position="446"/>
        <end position="458"/>
    </location>
</feature>
<feature type="compositionally biased region" description="Polar residues" evidence="1">
    <location>
        <begin position="558"/>
        <end position="568"/>
    </location>
</feature>
<dbReference type="OrthoDB" id="5419821at2759"/>
<evidence type="ECO:0000256" key="1">
    <source>
        <dbReference type="SAM" id="MobiDB-lite"/>
    </source>
</evidence>
<feature type="region of interest" description="Disordered" evidence="1">
    <location>
        <begin position="434"/>
        <end position="519"/>
    </location>
</feature>
<dbReference type="AlphaFoldDB" id="A0A9Q3GHX9"/>
<dbReference type="PANTHER" id="PTHR39639:SF1">
    <property type="entry name" value="DUF262 DOMAIN-CONTAINING PROTEIN"/>
    <property type="match status" value="1"/>
</dbReference>
<proteinExistence type="predicted"/>
<feature type="domain" description="GmrSD restriction endonucleases N-terminal" evidence="2">
    <location>
        <begin position="47"/>
        <end position="190"/>
    </location>
</feature>
<feature type="compositionally biased region" description="Polar residues" evidence="1">
    <location>
        <begin position="592"/>
        <end position="603"/>
    </location>
</feature>
<dbReference type="Proteomes" id="UP000765509">
    <property type="component" value="Unassembled WGS sequence"/>
</dbReference>
<protein>
    <recommendedName>
        <fullName evidence="2">GmrSD restriction endonucleases N-terminal domain-containing protein</fullName>
    </recommendedName>
</protein>
<keyword evidence="4" id="KW-1185">Reference proteome</keyword>
<feature type="compositionally biased region" description="Polar residues" evidence="1">
    <location>
        <begin position="503"/>
        <end position="519"/>
    </location>
</feature>
<dbReference type="InterPro" id="IPR004919">
    <property type="entry name" value="GmrSD_N"/>
</dbReference>
<feature type="region of interest" description="Disordered" evidence="1">
    <location>
        <begin position="558"/>
        <end position="634"/>
    </location>
</feature>
<evidence type="ECO:0000313" key="4">
    <source>
        <dbReference type="Proteomes" id="UP000765509"/>
    </source>
</evidence>
<organism evidence="3 4">
    <name type="scientific">Austropuccinia psidii MF-1</name>
    <dbReference type="NCBI Taxonomy" id="1389203"/>
    <lineage>
        <taxon>Eukaryota</taxon>
        <taxon>Fungi</taxon>
        <taxon>Dikarya</taxon>
        <taxon>Basidiomycota</taxon>
        <taxon>Pucciniomycotina</taxon>
        <taxon>Pucciniomycetes</taxon>
        <taxon>Pucciniales</taxon>
        <taxon>Sphaerophragmiaceae</taxon>
        <taxon>Austropuccinia</taxon>
    </lineage>
</organism>
<name>A0A9Q3GHX9_9BASI</name>
<sequence length="668" mass="74325">MVAGYASSDQDTDELEEGGLDDGDVDINDDDIPGAIETANCRVCSVKDLYERMKTHRIDVEPPYQRDVVWPRSSQSALVDSIFKNKWVPTLLFSQRPCKTDKHGDKVKSKWVCMDGKQRLTSIKLFINGEIPWYKKPGKPFYFKQSFPPSPSRHILSEELQEIFLTRGLTTALYSNLSELQERDIFRLVQEGKPLTIGEKMQAAAGPWGEYFDELTQKYMVRNEDKPNGWCGRIANLKRGADFRTMTHMVLLIRDKGLRAPEPPRFFTSAALQKEMSLLANEPVPSSLKREVKQLLDSFMDISTLAPPKTPYTVELNTPPAMHAPIQRGKKSMLSPVEMIWIPYMIAYHGNQLSKGRLLELIELFKVDIRQRYPSEVKNNTTVTRFIVDWIRNADTRKLKGKYAGFAVPRLTEDSAPPDTSGMSEMAKRNLSLQNAAKRKPPPTVSTDSSLNSSSSTLPAKKARLTDPQPTPSNRTEPTLSKVSASRPQPVAPTPVRADNPPDSVNTTHLTTSQPTVSKALTSAVPAGSTYSIEAQAMLAAERAKAAANGSPFLMSNALPTLSSSQPRRSMPAPTAPRSLFPPGGSRIVPNYPTQAGRTTGFQLPSKPSGAFNNQNTTQPQRPNSNQYPRNSMPIPKLADIQQTELFRAASPNLYQPLNTNMPTWKVE</sequence>
<gene>
    <name evidence="3" type="ORF">O181_006842</name>
</gene>
<feature type="compositionally biased region" description="Low complexity" evidence="1">
    <location>
        <begin position="613"/>
        <end position="627"/>
    </location>
</feature>
<evidence type="ECO:0000313" key="3">
    <source>
        <dbReference type="EMBL" id="MBW0467127.1"/>
    </source>
</evidence>